<evidence type="ECO:0000313" key="7">
    <source>
        <dbReference type="EMBL" id="KKL05601.1"/>
    </source>
</evidence>
<name>A0A0F9CIR7_9ZZZZ</name>
<accession>A0A0F9CIR7</accession>
<evidence type="ECO:0000256" key="4">
    <source>
        <dbReference type="ARBA" id="ARBA00023136"/>
    </source>
</evidence>
<dbReference type="CDD" id="cd07346">
    <property type="entry name" value="ABC_6TM_exporters"/>
    <property type="match status" value="1"/>
</dbReference>
<feature type="transmembrane region" description="Helical" evidence="5">
    <location>
        <begin position="52"/>
        <end position="72"/>
    </location>
</feature>
<organism evidence="7">
    <name type="scientific">marine sediment metagenome</name>
    <dbReference type="NCBI Taxonomy" id="412755"/>
    <lineage>
        <taxon>unclassified sequences</taxon>
        <taxon>metagenomes</taxon>
        <taxon>ecological metagenomes</taxon>
    </lineage>
</organism>
<dbReference type="PROSITE" id="PS50929">
    <property type="entry name" value="ABC_TM1F"/>
    <property type="match status" value="1"/>
</dbReference>
<dbReference type="GO" id="GO:0005524">
    <property type="term" value="F:ATP binding"/>
    <property type="evidence" value="ECO:0007669"/>
    <property type="project" value="InterPro"/>
</dbReference>
<keyword evidence="4 5" id="KW-0472">Membrane</keyword>
<evidence type="ECO:0000256" key="2">
    <source>
        <dbReference type="ARBA" id="ARBA00022692"/>
    </source>
</evidence>
<feature type="domain" description="ABC transmembrane type-1" evidence="6">
    <location>
        <begin position="16"/>
        <end position="248"/>
    </location>
</feature>
<evidence type="ECO:0000256" key="3">
    <source>
        <dbReference type="ARBA" id="ARBA00022989"/>
    </source>
</evidence>
<feature type="transmembrane region" description="Helical" evidence="5">
    <location>
        <begin position="153"/>
        <end position="175"/>
    </location>
</feature>
<keyword evidence="2 5" id="KW-0812">Transmembrane</keyword>
<feature type="transmembrane region" description="Helical" evidence="5">
    <location>
        <begin position="127"/>
        <end position="147"/>
    </location>
</feature>
<dbReference type="AlphaFoldDB" id="A0A0F9CIR7"/>
<dbReference type="EMBL" id="LAZR01044046">
    <property type="protein sequence ID" value="KKL05601.1"/>
    <property type="molecule type" value="Genomic_DNA"/>
</dbReference>
<dbReference type="Pfam" id="PF00664">
    <property type="entry name" value="ABC_membrane"/>
    <property type="match status" value="1"/>
</dbReference>
<proteinExistence type="predicted"/>
<dbReference type="GO" id="GO:0015421">
    <property type="term" value="F:ABC-type oligopeptide transporter activity"/>
    <property type="evidence" value="ECO:0007669"/>
    <property type="project" value="TreeGrafter"/>
</dbReference>
<keyword evidence="3 5" id="KW-1133">Transmembrane helix</keyword>
<protein>
    <recommendedName>
        <fullName evidence="6">ABC transmembrane type-1 domain-containing protein</fullName>
    </recommendedName>
</protein>
<dbReference type="GO" id="GO:0016020">
    <property type="term" value="C:membrane"/>
    <property type="evidence" value="ECO:0007669"/>
    <property type="project" value="UniProtKB-SubCell"/>
</dbReference>
<evidence type="ECO:0000256" key="5">
    <source>
        <dbReference type="SAM" id="Phobius"/>
    </source>
</evidence>
<feature type="non-terminal residue" evidence="7">
    <location>
        <position position="280"/>
    </location>
</feature>
<dbReference type="PANTHER" id="PTHR43394:SF1">
    <property type="entry name" value="ATP-BINDING CASSETTE SUB-FAMILY B MEMBER 10, MITOCHONDRIAL"/>
    <property type="match status" value="1"/>
</dbReference>
<sequence>MKWALSFLKPYIWGLFGVLVLGFSQNYAYTLLPGVSTRFLFGLINPENIQLLFKYFYFAIAIIVLKAFLSFIRRYGMRIIAHSANKRVRDTLFTHLMVLDIDFFTQNKTGDILSIGINDIERIRIDLFGGIIGFFNSIIMLIIITVRLSLLNWMLTLVCFAILPFLYLVITLIGNKMRLASKKLRRNLSDLSTNIHETLTGIEVVKAFAQEEYEIENFKINTKGYKKTFLHLALLSDIFRIIYYFSGSGESTEYFEHECAWWKQGINDEDGCMRRQWREC</sequence>
<comment type="caution">
    <text evidence="7">The sequence shown here is derived from an EMBL/GenBank/DDBJ whole genome shotgun (WGS) entry which is preliminary data.</text>
</comment>
<dbReference type="InterPro" id="IPR036640">
    <property type="entry name" value="ABC1_TM_sf"/>
</dbReference>
<dbReference type="SUPFAM" id="SSF90123">
    <property type="entry name" value="ABC transporter transmembrane region"/>
    <property type="match status" value="1"/>
</dbReference>
<dbReference type="InterPro" id="IPR039421">
    <property type="entry name" value="Type_1_exporter"/>
</dbReference>
<reference evidence="7" key="1">
    <citation type="journal article" date="2015" name="Nature">
        <title>Complex archaea that bridge the gap between prokaryotes and eukaryotes.</title>
        <authorList>
            <person name="Spang A."/>
            <person name="Saw J.H."/>
            <person name="Jorgensen S.L."/>
            <person name="Zaremba-Niedzwiedzka K."/>
            <person name="Martijn J."/>
            <person name="Lind A.E."/>
            <person name="van Eijk R."/>
            <person name="Schleper C."/>
            <person name="Guy L."/>
            <person name="Ettema T.J."/>
        </authorList>
    </citation>
    <scope>NUCLEOTIDE SEQUENCE</scope>
</reference>
<evidence type="ECO:0000259" key="6">
    <source>
        <dbReference type="PROSITE" id="PS50929"/>
    </source>
</evidence>
<feature type="transmembrane region" description="Helical" evidence="5">
    <location>
        <begin position="12"/>
        <end position="32"/>
    </location>
</feature>
<dbReference type="Gene3D" id="1.20.1560.10">
    <property type="entry name" value="ABC transporter type 1, transmembrane domain"/>
    <property type="match status" value="1"/>
</dbReference>
<dbReference type="PANTHER" id="PTHR43394">
    <property type="entry name" value="ATP-DEPENDENT PERMEASE MDL1, MITOCHONDRIAL"/>
    <property type="match status" value="1"/>
</dbReference>
<comment type="subcellular location">
    <subcellularLocation>
        <location evidence="1">Membrane</location>
        <topology evidence="1">Multi-pass membrane protein</topology>
    </subcellularLocation>
</comment>
<gene>
    <name evidence="7" type="ORF">LCGC14_2604390</name>
</gene>
<dbReference type="InterPro" id="IPR011527">
    <property type="entry name" value="ABC1_TM_dom"/>
</dbReference>
<evidence type="ECO:0000256" key="1">
    <source>
        <dbReference type="ARBA" id="ARBA00004141"/>
    </source>
</evidence>